<name>A0AAE3U8K5_9BACT</name>
<dbReference type="AlphaFoldDB" id="A0AAE3U8K5"/>
<comment type="caution">
    <text evidence="1">The sequence shown here is derived from an EMBL/GenBank/DDBJ whole genome shotgun (WGS) entry which is preliminary data.</text>
</comment>
<reference evidence="1" key="1">
    <citation type="submission" date="2023-05" db="EMBL/GenBank/DDBJ databases">
        <authorList>
            <person name="Zhang X."/>
        </authorList>
    </citation>
    <scope>NUCLEOTIDE SEQUENCE</scope>
    <source>
        <strain evidence="1">YF14B1</strain>
    </source>
</reference>
<sequence length="101" mass="11357">MDYSKAFYAFEKTHVWHQPIEQLILGGIQTERYTGLGGDSLKNQELDWLLVATGCRSNAVGCVFKAKTDHPWGQLHSVLSQLHPDGLQVCPHIFFLAPVFC</sequence>
<dbReference type="Proteomes" id="UP001241110">
    <property type="component" value="Unassembled WGS sequence"/>
</dbReference>
<proteinExistence type="predicted"/>
<protein>
    <submittedName>
        <fullName evidence="1">Uncharacterized protein</fullName>
    </submittedName>
</protein>
<evidence type="ECO:0000313" key="2">
    <source>
        <dbReference type="Proteomes" id="UP001241110"/>
    </source>
</evidence>
<dbReference type="EMBL" id="JASJOS010000009">
    <property type="protein sequence ID" value="MDJ1482762.1"/>
    <property type="molecule type" value="Genomic_DNA"/>
</dbReference>
<accession>A0AAE3U8K5</accession>
<organism evidence="1 2">
    <name type="scientific">Xanthocytophaga flava</name>
    <dbReference type="NCBI Taxonomy" id="3048013"/>
    <lineage>
        <taxon>Bacteria</taxon>
        <taxon>Pseudomonadati</taxon>
        <taxon>Bacteroidota</taxon>
        <taxon>Cytophagia</taxon>
        <taxon>Cytophagales</taxon>
        <taxon>Rhodocytophagaceae</taxon>
        <taxon>Xanthocytophaga</taxon>
    </lineage>
</organism>
<evidence type="ECO:0000313" key="1">
    <source>
        <dbReference type="EMBL" id="MDJ1482762.1"/>
    </source>
</evidence>
<gene>
    <name evidence="1" type="ORF">QNI16_19840</name>
</gene>
<dbReference type="RefSeq" id="WP_313982109.1">
    <property type="nucleotide sequence ID" value="NZ_JASJOS010000009.1"/>
</dbReference>